<organism evidence="9 10">
    <name type="scientific">Pedobacter westerhofensis</name>
    <dbReference type="NCBI Taxonomy" id="425512"/>
    <lineage>
        <taxon>Bacteria</taxon>
        <taxon>Pseudomonadati</taxon>
        <taxon>Bacteroidota</taxon>
        <taxon>Sphingobacteriia</taxon>
        <taxon>Sphingobacteriales</taxon>
        <taxon>Sphingobacteriaceae</taxon>
        <taxon>Pedobacter</taxon>
    </lineage>
</organism>
<dbReference type="Proteomes" id="UP000320300">
    <property type="component" value="Unassembled WGS sequence"/>
</dbReference>
<dbReference type="InterPro" id="IPR000748">
    <property type="entry name" value="PsdUridine_synth_RsuA/RluB/E/F"/>
</dbReference>
<evidence type="ECO:0000313" key="9">
    <source>
        <dbReference type="EMBL" id="SMO54160.1"/>
    </source>
</evidence>
<dbReference type="GO" id="GO:0003723">
    <property type="term" value="F:RNA binding"/>
    <property type="evidence" value="ECO:0007669"/>
    <property type="project" value="UniProtKB-KW"/>
</dbReference>
<dbReference type="Gene3D" id="3.10.290.10">
    <property type="entry name" value="RNA-binding S4 domain"/>
    <property type="match status" value="1"/>
</dbReference>
<evidence type="ECO:0000256" key="2">
    <source>
        <dbReference type="ARBA" id="ARBA00023235"/>
    </source>
</evidence>
<evidence type="ECO:0000256" key="5">
    <source>
        <dbReference type="PROSITE-ProRule" id="PRU00182"/>
    </source>
</evidence>
<dbReference type="PROSITE" id="PS50889">
    <property type="entry name" value="S4"/>
    <property type="match status" value="1"/>
</dbReference>
<accession>A0A521C663</accession>
<dbReference type="SUPFAM" id="SSF55120">
    <property type="entry name" value="Pseudouridine synthase"/>
    <property type="match status" value="1"/>
</dbReference>
<name>A0A521C663_9SPHI</name>
<comment type="catalytic activity">
    <reaction evidence="4">
        <text>uridine(2604) in 23S rRNA = pseudouridine(2604) in 23S rRNA</text>
        <dbReference type="Rhea" id="RHEA:38875"/>
        <dbReference type="Rhea" id="RHEA-COMP:10093"/>
        <dbReference type="Rhea" id="RHEA-COMP:10094"/>
        <dbReference type="ChEBI" id="CHEBI:65314"/>
        <dbReference type="ChEBI" id="CHEBI:65315"/>
        <dbReference type="EC" id="5.4.99.21"/>
    </reaction>
</comment>
<evidence type="ECO:0000256" key="1">
    <source>
        <dbReference type="ARBA" id="ARBA00008348"/>
    </source>
</evidence>
<dbReference type="Gene3D" id="3.30.70.580">
    <property type="entry name" value="Pseudouridine synthase I, catalytic domain, N-terminal subdomain"/>
    <property type="match status" value="1"/>
</dbReference>
<dbReference type="Pfam" id="PF00849">
    <property type="entry name" value="PseudoU_synth_2"/>
    <property type="match status" value="1"/>
</dbReference>
<dbReference type="FunFam" id="3.10.290.10:FF:000003">
    <property type="entry name" value="Pseudouridine synthase"/>
    <property type="match status" value="1"/>
</dbReference>
<dbReference type="InterPro" id="IPR036986">
    <property type="entry name" value="S4_RNA-bd_sf"/>
</dbReference>
<dbReference type="Pfam" id="PF01479">
    <property type="entry name" value="S4"/>
    <property type="match status" value="1"/>
</dbReference>
<proteinExistence type="inferred from homology"/>
<dbReference type="GO" id="GO:0160138">
    <property type="term" value="F:23S rRNA pseudouridine(2604) synthase activity"/>
    <property type="evidence" value="ECO:0007669"/>
    <property type="project" value="UniProtKB-EC"/>
</dbReference>
<dbReference type="NCBIfam" id="TIGR00093">
    <property type="entry name" value="pseudouridine synthase"/>
    <property type="match status" value="1"/>
</dbReference>
<dbReference type="SUPFAM" id="SSF55174">
    <property type="entry name" value="Alpha-L RNA-binding motif"/>
    <property type="match status" value="1"/>
</dbReference>
<dbReference type="RefSeq" id="WP_142527403.1">
    <property type="nucleotide sequence ID" value="NZ_CBCSJO010000004.1"/>
</dbReference>
<reference evidence="9 10" key="1">
    <citation type="submission" date="2017-05" db="EMBL/GenBank/DDBJ databases">
        <authorList>
            <person name="Varghese N."/>
            <person name="Submissions S."/>
        </authorList>
    </citation>
    <scope>NUCLEOTIDE SEQUENCE [LARGE SCALE GENOMIC DNA]</scope>
    <source>
        <strain evidence="9 10">DSM 19036</strain>
    </source>
</reference>
<evidence type="ECO:0000256" key="4">
    <source>
        <dbReference type="ARBA" id="ARBA00036535"/>
    </source>
</evidence>
<dbReference type="CDD" id="cd00165">
    <property type="entry name" value="S4"/>
    <property type="match status" value="1"/>
</dbReference>
<dbReference type="InterPro" id="IPR020094">
    <property type="entry name" value="TruA/RsuA/RluB/E/F_N"/>
</dbReference>
<evidence type="ECO:0000313" key="10">
    <source>
        <dbReference type="Proteomes" id="UP000320300"/>
    </source>
</evidence>
<dbReference type="InterPro" id="IPR050343">
    <property type="entry name" value="RsuA_PseudoU_synthase"/>
</dbReference>
<dbReference type="InterPro" id="IPR042092">
    <property type="entry name" value="PsdUridine_s_RsuA/RluB/E/F_cat"/>
</dbReference>
<dbReference type="GO" id="GO:0000455">
    <property type="term" value="P:enzyme-directed rRNA pseudouridine synthesis"/>
    <property type="evidence" value="ECO:0007669"/>
    <property type="project" value="UniProtKB-ARBA"/>
</dbReference>
<dbReference type="FunFam" id="3.30.70.1560:FF:000002">
    <property type="entry name" value="Pseudouridine synthase"/>
    <property type="match status" value="1"/>
</dbReference>
<keyword evidence="5" id="KW-0694">RNA-binding</keyword>
<feature type="region of interest" description="Disordered" evidence="7">
    <location>
        <begin position="243"/>
        <end position="367"/>
    </location>
</feature>
<feature type="compositionally biased region" description="Low complexity" evidence="7">
    <location>
        <begin position="316"/>
        <end position="335"/>
    </location>
</feature>
<evidence type="ECO:0000256" key="3">
    <source>
        <dbReference type="ARBA" id="ARBA00036390"/>
    </source>
</evidence>
<gene>
    <name evidence="9" type="ORF">SAMN06265348_103202</name>
</gene>
<dbReference type="OrthoDB" id="9807213at2"/>
<dbReference type="InterPro" id="IPR020103">
    <property type="entry name" value="PsdUridine_synth_cat_dom_sf"/>
</dbReference>
<evidence type="ECO:0000256" key="6">
    <source>
        <dbReference type="RuleBase" id="RU003887"/>
    </source>
</evidence>
<feature type="compositionally biased region" description="Low complexity" evidence="7">
    <location>
        <begin position="283"/>
        <end position="304"/>
    </location>
</feature>
<dbReference type="CDD" id="cd02554">
    <property type="entry name" value="PseudoU_synth_RluF"/>
    <property type="match status" value="1"/>
</dbReference>
<keyword evidence="2 6" id="KW-0413">Isomerase</keyword>
<dbReference type="Gene3D" id="3.30.70.1560">
    <property type="entry name" value="Alpha-L RNA-binding motif"/>
    <property type="match status" value="1"/>
</dbReference>
<protein>
    <recommendedName>
        <fullName evidence="6">Pseudouridine synthase</fullName>
        <ecNumber evidence="6">5.4.99.-</ecNumber>
    </recommendedName>
</protein>
<dbReference type="InterPro" id="IPR006145">
    <property type="entry name" value="PsdUridine_synth_RsuA/RluA"/>
</dbReference>
<feature type="domain" description="RNA-binding S4" evidence="8">
    <location>
        <begin position="6"/>
        <end position="68"/>
    </location>
</feature>
<dbReference type="SMART" id="SM00363">
    <property type="entry name" value="S4"/>
    <property type="match status" value="1"/>
</dbReference>
<dbReference type="PANTHER" id="PTHR47683:SF2">
    <property type="entry name" value="RNA-BINDING S4 DOMAIN-CONTAINING PROTEIN"/>
    <property type="match status" value="1"/>
</dbReference>
<dbReference type="EC" id="5.4.99.-" evidence="6"/>
<dbReference type="PANTHER" id="PTHR47683">
    <property type="entry name" value="PSEUDOURIDINE SYNTHASE FAMILY PROTEIN-RELATED"/>
    <property type="match status" value="1"/>
</dbReference>
<feature type="compositionally biased region" description="Basic and acidic residues" evidence="7">
    <location>
        <begin position="306"/>
        <end position="315"/>
    </location>
</feature>
<sequence length="367" mass="39569">MSDSTTRLNKYISESGMCSRRAADRYIEQGNVLINGRKAKVGDQVYFGDLVSVNGQSIEPKQAENSILLAFNKPVGVTSTTEAGVKSNIVDYVNHSERVFPIGRLDKDSQGLIFMTNNGDLVNKILRAGNNHEKEYLVTVDKPLTDQFITNMAKGVPVLGVMTKKCKVIKESPFVFRIILIQGLNRQIRRMCEHFGFEVTKLERVRIMNISLKGLPVGEWRELTPEEETDIYNLVAKSSSAADKTPKRIVKKSVKDDDDLVNVTPKRTASRARPAGPSKGKAPSRSASPRAAAAGASPRASSGRAGKGEGSERPSKASASKAGGSSSYKPAGAAGDWNKSGGPSRRPVRPSNGKSGAPAGKTKSPKR</sequence>
<dbReference type="InterPro" id="IPR002942">
    <property type="entry name" value="S4_RNA-bd"/>
</dbReference>
<comment type="similarity">
    <text evidence="1 6">Belongs to the pseudouridine synthase RsuA family.</text>
</comment>
<dbReference type="PROSITE" id="PS01149">
    <property type="entry name" value="PSI_RSU"/>
    <property type="match status" value="1"/>
</dbReference>
<keyword evidence="10" id="KW-1185">Reference proteome</keyword>
<evidence type="ECO:0000259" key="8">
    <source>
        <dbReference type="SMART" id="SM00363"/>
    </source>
</evidence>
<dbReference type="EMBL" id="FXTN01000003">
    <property type="protein sequence ID" value="SMO54160.1"/>
    <property type="molecule type" value="Genomic_DNA"/>
</dbReference>
<evidence type="ECO:0000256" key="7">
    <source>
        <dbReference type="SAM" id="MobiDB-lite"/>
    </source>
</evidence>
<dbReference type="AlphaFoldDB" id="A0A521C663"/>
<dbReference type="NCBIfam" id="NF007784">
    <property type="entry name" value="PRK10475.1"/>
    <property type="match status" value="1"/>
</dbReference>
<comment type="catalytic activity">
    <reaction evidence="3">
        <text>uridine(35) in tRNA(Tyr) = pseudouridine(35) in tRNA(Tyr)</text>
        <dbReference type="Rhea" id="RHEA:60556"/>
        <dbReference type="Rhea" id="RHEA-COMP:15607"/>
        <dbReference type="Rhea" id="RHEA-COMP:15608"/>
        <dbReference type="ChEBI" id="CHEBI:65314"/>
        <dbReference type="ChEBI" id="CHEBI:65315"/>
    </reaction>
</comment>
<dbReference type="InterPro" id="IPR018496">
    <property type="entry name" value="PsdUridine_synth_RsuA/RluB_CS"/>
</dbReference>